<accession>A0A6G1LB19</accession>
<evidence type="ECO:0000313" key="3">
    <source>
        <dbReference type="Proteomes" id="UP000799436"/>
    </source>
</evidence>
<feature type="compositionally biased region" description="Acidic residues" evidence="1">
    <location>
        <begin position="324"/>
        <end position="335"/>
    </location>
</feature>
<reference evidence="2" key="1">
    <citation type="journal article" date="2020" name="Stud. Mycol.">
        <title>101 Dothideomycetes genomes: a test case for predicting lifestyles and emergence of pathogens.</title>
        <authorList>
            <person name="Haridas S."/>
            <person name="Albert R."/>
            <person name="Binder M."/>
            <person name="Bloem J."/>
            <person name="Labutti K."/>
            <person name="Salamov A."/>
            <person name="Andreopoulos B."/>
            <person name="Baker S."/>
            <person name="Barry K."/>
            <person name="Bills G."/>
            <person name="Bluhm B."/>
            <person name="Cannon C."/>
            <person name="Castanera R."/>
            <person name="Culley D."/>
            <person name="Daum C."/>
            <person name="Ezra D."/>
            <person name="Gonzalez J."/>
            <person name="Henrissat B."/>
            <person name="Kuo A."/>
            <person name="Liang C."/>
            <person name="Lipzen A."/>
            <person name="Lutzoni F."/>
            <person name="Magnuson J."/>
            <person name="Mondo S."/>
            <person name="Nolan M."/>
            <person name="Ohm R."/>
            <person name="Pangilinan J."/>
            <person name="Park H.-J."/>
            <person name="Ramirez L."/>
            <person name="Alfaro M."/>
            <person name="Sun H."/>
            <person name="Tritt A."/>
            <person name="Yoshinaga Y."/>
            <person name="Zwiers L.-H."/>
            <person name="Turgeon B."/>
            <person name="Goodwin S."/>
            <person name="Spatafora J."/>
            <person name="Crous P."/>
            <person name="Grigoriev I."/>
        </authorList>
    </citation>
    <scope>NUCLEOTIDE SEQUENCE</scope>
    <source>
        <strain evidence="2">CBS 116005</strain>
    </source>
</reference>
<feature type="compositionally biased region" description="Low complexity" evidence="1">
    <location>
        <begin position="240"/>
        <end position="264"/>
    </location>
</feature>
<dbReference type="Proteomes" id="UP000799436">
    <property type="component" value="Unassembled WGS sequence"/>
</dbReference>
<feature type="compositionally biased region" description="Low complexity" evidence="1">
    <location>
        <begin position="350"/>
        <end position="360"/>
    </location>
</feature>
<name>A0A6G1LB19_9PEZI</name>
<feature type="compositionally biased region" description="Low complexity" evidence="1">
    <location>
        <begin position="27"/>
        <end position="45"/>
    </location>
</feature>
<evidence type="ECO:0000256" key="1">
    <source>
        <dbReference type="SAM" id="MobiDB-lite"/>
    </source>
</evidence>
<feature type="region of interest" description="Disordered" evidence="1">
    <location>
        <begin position="868"/>
        <end position="995"/>
    </location>
</feature>
<feature type="compositionally biased region" description="Basic residues" evidence="1">
    <location>
        <begin position="10"/>
        <end position="24"/>
    </location>
</feature>
<feature type="compositionally biased region" description="Acidic residues" evidence="1">
    <location>
        <begin position="949"/>
        <end position="973"/>
    </location>
</feature>
<gene>
    <name evidence="2" type="ORF">EJ03DRAFT_350852</name>
</gene>
<feature type="compositionally biased region" description="Low complexity" evidence="1">
    <location>
        <begin position="287"/>
        <end position="303"/>
    </location>
</feature>
<keyword evidence="3" id="KW-1185">Reference proteome</keyword>
<feature type="compositionally biased region" description="Low complexity" evidence="1">
    <location>
        <begin position="116"/>
        <end position="126"/>
    </location>
</feature>
<feature type="region of interest" description="Disordered" evidence="1">
    <location>
        <begin position="1"/>
        <end position="414"/>
    </location>
</feature>
<organism evidence="2 3">
    <name type="scientific">Teratosphaeria nubilosa</name>
    <dbReference type="NCBI Taxonomy" id="161662"/>
    <lineage>
        <taxon>Eukaryota</taxon>
        <taxon>Fungi</taxon>
        <taxon>Dikarya</taxon>
        <taxon>Ascomycota</taxon>
        <taxon>Pezizomycotina</taxon>
        <taxon>Dothideomycetes</taxon>
        <taxon>Dothideomycetidae</taxon>
        <taxon>Mycosphaerellales</taxon>
        <taxon>Teratosphaeriaceae</taxon>
        <taxon>Teratosphaeria</taxon>
    </lineage>
</organism>
<feature type="compositionally biased region" description="Low complexity" evidence="1">
    <location>
        <begin position="134"/>
        <end position="149"/>
    </location>
</feature>
<dbReference type="AlphaFoldDB" id="A0A6G1LB19"/>
<sequence>MAPKSPTSPGRRKSSAISTRRRSSNKQSSQPPTPQRQSRSSSTRPIKAESLSPDRKPDSPSSSPPPFQPIERARQPTPPWMNRKSWDFGPEAFAGRSSPGRYRGERKRSSGISPKGRAASEGSSRRSSQKSPRKSVTFSSRSTSKSFSPTSPPAVIGAGGGLSPSGGSFVLPTARNDSSPNSPSAQCKKSKSNSPTPPPAPILRPQRSPSESRLSPLRLKSRSSSLLFPTSPPWSSGSRASPIAKAGSKSPSSPSSKRASVYSPSSPPAPQAALPKYSPTRPGAGLRISARSSSSADSPRVSRTLVGNRAQRSPGLRSRSPYVADDEREEGELDEPTPRTLRKRRVNYYSSSSGSGSKSSSRPRSRSRSSSQPPASYPRVGFQRRSTPFIPSSPPSSSSPTSGSRSSDQAPTSPLSRLFKVINGIWNRNSPDESTSASSSSPDLSRDQEIWESLFAAANAGYRALVERVQALLDTHGVHHLLALLAQRGSGGEDAVFRTQWRFALRHVGEPEDGEKEVEVEEAVVLTRMLLDEVVGLAAEIPRPSVDDAVRRWEVVLARFTADAQDGLVLDQETRLQFEDAIYSFIHNEGFYAFVELFIETHPGEASYLLSPLLGGQNGNTATRILYAPSNRLFAHAIVGVILGDEDVEPLRANAAGETVDAVEWADVLEQEIEWLGNAEDGAEERAVQRTESEVESLAMIEEMAGAAGVEWVRIYRLLREHIRVYGLETLMRQIFTDLSAPVAEALHRDPRAAALSLGRLTPTRYDPEDNIAALIADDILSAARDQRDAHYPRHLIGSWQPPRGADANNWARRVIGGLRHENEDLLSRIRDLDAHYEAHRRTVRRYEMLASEGWLDALRELDLSATRGARSRRGSAASAAAEAGSRRSSTGSKRRRGSSVVHADDGDGDGEGSLALVRSRTPEGKRRRRATGVVVGRGSVGGSVEGLGSEEEEEMEEQEEEQEEEAEEEEMEVERTGLRRSKRIAERARKNRKR</sequence>
<dbReference type="EMBL" id="ML995829">
    <property type="protein sequence ID" value="KAF2770045.1"/>
    <property type="molecule type" value="Genomic_DNA"/>
</dbReference>
<protein>
    <submittedName>
        <fullName evidence="2">Uncharacterized protein</fullName>
    </submittedName>
</protein>
<feature type="compositionally biased region" description="Low complexity" evidence="1">
    <location>
        <begin position="868"/>
        <end position="892"/>
    </location>
</feature>
<feature type="compositionally biased region" description="Low complexity" evidence="1">
    <location>
        <begin position="203"/>
        <end position="227"/>
    </location>
</feature>
<feature type="compositionally biased region" description="Polar residues" evidence="1">
    <location>
        <begin position="175"/>
        <end position="187"/>
    </location>
</feature>
<evidence type="ECO:0000313" key="2">
    <source>
        <dbReference type="EMBL" id="KAF2770045.1"/>
    </source>
</evidence>
<feature type="compositionally biased region" description="Basic and acidic residues" evidence="1">
    <location>
        <begin position="974"/>
        <end position="989"/>
    </location>
</feature>
<feature type="compositionally biased region" description="Low complexity" evidence="1">
    <location>
        <begin position="384"/>
        <end position="407"/>
    </location>
</feature>
<proteinExistence type="predicted"/>